<evidence type="ECO:0000313" key="2">
    <source>
        <dbReference type="EMBL" id="GAA4453906.1"/>
    </source>
</evidence>
<protein>
    <submittedName>
        <fullName evidence="2">Uncharacterized protein</fullName>
    </submittedName>
</protein>
<dbReference type="EMBL" id="BAABEZ010000022">
    <property type="protein sequence ID" value="GAA4453906.1"/>
    <property type="molecule type" value="Genomic_DNA"/>
</dbReference>
<evidence type="ECO:0000313" key="3">
    <source>
        <dbReference type="Proteomes" id="UP001501410"/>
    </source>
</evidence>
<sequence length="150" mass="15485">MKHLFTLACLCFLTLGAKAQAGSLTVSNNTGCTVYYIIRGISAPLCGTPNSSSFIALAPLSSVTYANASMVPGLGLLPSDYITGADLYTSTSACAVFPTLFQVGEPCTGRVLAASYQVYNASCTFCRAVPTNVNWVAAGFPGGVATLSFN</sequence>
<feature type="chain" id="PRO_5045510197" evidence="1">
    <location>
        <begin position="22"/>
        <end position="150"/>
    </location>
</feature>
<proteinExistence type="predicted"/>
<dbReference type="Proteomes" id="UP001501410">
    <property type="component" value="Unassembled WGS sequence"/>
</dbReference>
<gene>
    <name evidence="2" type="ORF">GCM10023092_15020</name>
</gene>
<comment type="caution">
    <text evidence="2">The sequence shown here is derived from an EMBL/GenBank/DDBJ whole genome shotgun (WGS) entry which is preliminary data.</text>
</comment>
<accession>A0ABP8MQY4</accession>
<organism evidence="2 3">
    <name type="scientific">Rurimicrobium arvi</name>
    <dbReference type="NCBI Taxonomy" id="2049916"/>
    <lineage>
        <taxon>Bacteria</taxon>
        <taxon>Pseudomonadati</taxon>
        <taxon>Bacteroidota</taxon>
        <taxon>Chitinophagia</taxon>
        <taxon>Chitinophagales</taxon>
        <taxon>Chitinophagaceae</taxon>
        <taxon>Rurimicrobium</taxon>
    </lineage>
</organism>
<reference evidence="3" key="1">
    <citation type="journal article" date="2019" name="Int. J. Syst. Evol. Microbiol.">
        <title>The Global Catalogue of Microorganisms (GCM) 10K type strain sequencing project: providing services to taxonomists for standard genome sequencing and annotation.</title>
        <authorList>
            <consortium name="The Broad Institute Genomics Platform"/>
            <consortium name="The Broad Institute Genome Sequencing Center for Infectious Disease"/>
            <person name="Wu L."/>
            <person name="Ma J."/>
        </authorList>
    </citation>
    <scope>NUCLEOTIDE SEQUENCE [LARGE SCALE GENOMIC DNA]</scope>
    <source>
        <strain evidence="3">JCM 31921</strain>
    </source>
</reference>
<dbReference type="RefSeq" id="WP_344824816.1">
    <property type="nucleotide sequence ID" value="NZ_BAABEZ010000022.1"/>
</dbReference>
<feature type="signal peptide" evidence="1">
    <location>
        <begin position="1"/>
        <end position="21"/>
    </location>
</feature>
<name>A0ABP8MQY4_9BACT</name>
<evidence type="ECO:0000256" key="1">
    <source>
        <dbReference type="SAM" id="SignalP"/>
    </source>
</evidence>
<keyword evidence="3" id="KW-1185">Reference proteome</keyword>
<keyword evidence="1" id="KW-0732">Signal</keyword>